<dbReference type="InterPro" id="IPR011051">
    <property type="entry name" value="RmlC_Cupin_sf"/>
</dbReference>
<dbReference type="RefSeq" id="WP_092482465.1">
    <property type="nucleotide sequence ID" value="NZ_FOYM01000007.1"/>
</dbReference>
<dbReference type="EMBL" id="FOYM01000007">
    <property type="protein sequence ID" value="SFR01579.1"/>
    <property type="molecule type" value="Genomic_DNA"/>
</dbReference>
<name>A0A1I6D814_9FIRM</name>
<organism evidence="3 4">
    <name type="scientific">Desulfoscipio geothermicus DSM 3669</name>
    <dbReference type="NCBI Taxonomy" id="1121426"/>
    <lineage>
        <taxon>Bacteria</taxon>
        <taxon>Bacillati</taxon>
        <taxon>Bacillota</taxon>
        <taxon>Clostridia</taxon>
        <taxon>Eubacteriales</taxon>
        <taxon>Desulfallaceae</taxon>
        <taxon>Desulfoscipio</taxon>
    </lineage>
</organism>
<evidence type="ECO:0000259" key="2">
    <source>
        <dbReference type="PROSITE" id="PS50943"/>
    </source>
</evidence>
<accession>A0A1I6D814</accession>
<dbReference type="InterPro" id="IPR001387">
    <property type="entry name" value="Cro/C1-type_HTH"/>
</dbReference>
<dbReference type="Gene3D" id="2.60.120.10">
    <property type="entry name" value="Jelly Rolls"/>
    <property type="match status" value="1"/>
</dbReference>
<proteinExistence type="predicted"/>
<dbReference type="GO" id="GO:0005829">
    <property type="term" value="C:cytosol"/>
    <property type="evidence" value="ECO:0007669"/>
    <property type="project" value="TreeGrafter"/>
</dbReference>
<evidence type="ECO:0000313" key="3">
    <source>
        <dbReference type="EMBL" id="SFR01579.1"/>
    </source>
</evidence>
<feature type="domain" description="HTH cro/C1-type" evidence="2">
    <location>
        <begin position="7"/>
        <end position="61"/>
    </location>
</feature>
<dbReference type="GO" id="GO:0003677">
    <property type="term" value="F:DNA binding"/>
    <property type="evidence" value="ECO:0007669"/>
    <property type="project" value="UniProtKB-KW"/>
</dbReference>
<sequence>MDLGSRVKQLRQNNNLSVRQLAKKVGVTASFIYQLEQNKVSPSFSTLKSIASALNTSMTLLVEDELPEEWVIVRKEKRKKVAAEDVALNVQLLTFLGARNKKMQPLVFTVEPGDKQVQMPSFPGEHEEFVYIIQGELEIRTDNAKYKLKAGDAAYFMFDKPVTVINVGQDMVEGLWLICPPGV</sequence>
<dbReference type="Pfam" id="PF01381">
    <property type="entry name" value="HTH_3"/>
    <property type="match status" value="1"/>
</dbReference>
<dbReference type="OrthoDB" id="9814553at2"/>
<dbReference type="InterPro" id="IPR050807">
    <property type="entry name" value="TransReg_Diox_bact_type"/>
</dbReference>
<evidence type="ECO:0000256" key="1">
    <source>
        <dbReference type="ARBA" id="ARBA00023125"/>
    </source>
</evidence>
<keyword evidence="4" id="KW-1185">Reference proteome</keyword>
<reference evidence="4" key="1">
    <citation type="submission" date="2016-10" db="EMBL/GenBank/DDBJ databases">
        <authorList>
            <person name="Varghese N."/>
            <person name="Submissions S."/>
        </authorList>
    </citation>
    <scope>NUCLEOTIDE SEQUENCE [LARGE SCALE GENOMIC DNA]</scope>
    <source>
        <strain evidence="4">DSM 3669</strain>
    </source>
</reference>
<dbReference type="InterPro" id="IPR010982">
    <property type="entry name" value="Lambda_DNA-bd_dom_sf"/>
</dbReference>
<dbReference type="PROSITE" id="PS50943">
    <property type="entry name" value="HTH_CROC1"/>
    <property type="match status" value="1"/>
</dbReference>
<protein>
    <submittedName>
        <fullName evidence="3">Transcriptional regulator, XRE family with cupin sensor</fullName>
    </submittedName>
</protein>
<dbReference type="CDD" id="cd02209">
    <property type="entry name" value="cupin_XRE_C"/>
    <property type="match status" value="1"/>
</dbReference>
<dbReference type="SUPFAM" id="SSF51182">
    <property type="entry name" value="RmlC-like cupins"/>
    <property type="match status" value="1"/>
</dbReference>
<evidence type="ECO:0000313" key="4">
    <source>
        <dbReference type="Proteomes" id="UP000199584"/>
    </source>
</evidence>
<dbReference type="Pfam" id="PF07883">
    <property type="entry name" value="Cupin_2"/>
    <property type="match status" value="1"/>
</dbReference>
<dbReference type="SUPFAM" id="SSF47413">
    <property type="entry name" value="lambda repressor-like DNA-binding domains"/>
    <property type="match status" value="1"/>
</dbReference>
<dbReference type="CDD" id="cd00093">
    <property type="entry name" value="HTH_XRE"/>
    <property type="match status" value="1"/>
</dbReference>
<gene>
    <name evidence="3" type="ORF">SAMN05660706_10712</name>
</gene>
<dbReference type="PANTHER" id="PTHR46797:SF1">
    <property type="entry name" value="METHYLPHOSPHONATE SYNTHASE"/>
    <property type="match status" value="1"/>
</dbReference>
<dbReference type="InterPro" id="IPR013096">
    <property type="entry name" value="Cupin_2"/>
</dbReference>
<dbReference type="SMART" id="SM00530">
    <property type="entry name" value="HTH_XRE"/>
    <property type="match status" value="1"/>
</dbReference>
<dbReference type="PANTHER" id="PTHR46797">
    <property type="entry name" value="HTH-TYPE TRANSCRIPTIONAL REGULATOR"/>
    <property type="match status" value="1"/>
</dbReference>
<keyword evidence="1" id="KW-0238">DNA-binding</keyword>
<dbReference type="GO" id="GO:0003700">
    <property type="term" value="F:DNA-binding transcription factor activity"/>
    <property type="evidence" value="ECO:0007669"/>
    <property type="project" value="TreeGrafter"/>
</dbReference>
<dbReference type="InterPro" id="IPR014710">
    <property type="entry name" value="RmlC-like_jellyroll"/>
</dbReference>
<dbReference type="AlphaFoldDB" id="A0A1I6D814"/>
<dbReference type="STRING" id="39060.SAMN05660706_10712"/>
<dbReference type="Proteomes" id="UP000199584">
    <property type="component" value="Unassembled WGS sequence"/>
</dbReference>
<dbReference type="Gene3D" id="1.10.260.40">
    <property type="entry name" value="lambda repressor-like DNA-binding domains"/>
    <property type="match status" value="1"/>
</dbReference>